<dbReference type="RefSeq" id="WP_353540433.1">
    <property type="nucleotide sequence ID" value="NZ_BAABRN010000001.1"/>
</dbReference>
<comment type="caution">
    <text evidence="1">The sequence shown here is derived from an EMBL/GenBank/DDBJ whole genome shotgun (WGS) entry which is preliminary data.</text>
</comment>
<organism evidence="1 2">
    <name type="scientific">Deinococcus xinjiangensis</name>
    <dbReference type="NCBI Taxonomy" id="457454"/>
    <lineage>
        <taxon>Bacteria</taxon>
        <taxon>Thermotogati</taxon>
        <taxon>Deinococcota</taxon>
        <taxon>Deinococci</taxon>
        <taxon>Deinococcales</taxon>
        <taxon>Deinococcaceae</taxon>
        <taxon>Deinococcus</taxon>
    </lineage>
</organism>
<accession>A0ABP9V8Y1</accession>
<dbReference type="EMBL" id="BAABRN010000001">
    <property type="protein sequence ID" value="GAA5500448.1"/>
    <property type="molecule type" value="Genomic_DNA"/>
</dbReference>
<protein>
    <submittedName>
        <fullName evidence="1">Uncharacterized protein</fullName>
    </submittedName>
</protein>
<gene>
    <name evidence="1" type="ORF">Dxin01_00169</name>
</gene>
<evidence type="ECO:0000313" key="2">
    <source>
        <dbReference type="Proteomes" id="UP001458946"/>
    </source>
</evidence>
<keyword evidence="2" id="KW-1185">Reference proteome</keyword>
<sequence>MSYFGGGGPKAALTVAESLHGNITENVRLGDGLTRPHIVQVRLNNNVLLDGVIYAGKVPNSGAAGLVGLSKVITKAGGRWIILA</sequence>
<reference evidence="1 2" key="1">
    <citation type="submission" date="2024-02" db="EMBL/GenBank/DDBJ databases">
        <title>Deinococcus xinjiangensis NBRC 107630.</title>
        <authorList>
            <person name="Ichikawa N."/>
            <person name="Katano-Makiyama Y."/>
            <person name="Hidaka K."/>
        </authorList>
    </citation>
    <scope>NUCLEOTIDE SEQUENCE [LARGE SCALE GENOMIC DNA]</scope>
    <source>
        <strain evidence="1 2">NBRC 107630</strain>
    </source>
</reference>
<dbReference type="Proteomes" id="UP001458946">
    <property type="component" value="Unassembled WGS sequence"/>
</dbReference>
<evidence type="ECO:0000313" key="1">
    <source>
        <dbReference type="EMBL" id="GAA5500448.1"/>
    </source>
</evidence>
<name>A0ABP9V8Y1_9DEIO</name>
<proteinExistence type="predicted"/>